<evidence type="ECO:0000313" key="1">
    <source>
        <dbReference type="EMBL" id="KAH7862735.1"/>
    </source>
</evidence>
<name>A0ACB7ZAF9_9ERIC</name>
<proteinExistence type="predicted"/>
<keyword evidence="2" id="KW-1185">Reference proteome</keyword>
<sequence>MDTFRFLKYWKTHGAFAVNSGSNVRTANTITSTLAAASHHPSSTDADGIESYGKSNLDCANYMGNEDDDDEFFKFTEPIDLFLNGSVPNEKSRASAIKSAAVFRVLTSRLKKSKTNGAEKTESNGSVSTTANQKQRILNPNRRSNVSNSDKQRISAESGPNETRFSTDLVQKYLKGVKPMYIRVSKRYNDKKLRLKSPRNLRSGQSQPSRKSNSTSSMAVKSPPVILKTWKQGNLPARMPKKNLGKRRSSASSPGLSREKRRDDSLLEKEDGIRSAILHCKRSFNGSRDSESSNLSENCSEELREAGNGVDGSEVEIRCN</sequence>
<organism evidence="1 2">
    <name type="scientific">Vaccinium darrowii</name>
    <dbReference type="NCBI Taxonomy" id="229202"/>
    <lineage>
        <taxon>Eukaryota</taxon>
        <taxon>Viridiplantae</taxon>
        <taxon>Streptophyta</taxon>
        <taxon>Embryophyta</taxon>
        <taxon>Tracheophyta</taxon>
        <taxon>Spermatophyta</taxon>
        <taxon>Magnoliopsida</taxon>
        <taxon>eudicotyledons</taxon>
        <taxon>Gunneridae</taxon>
        <taxon>Pentapetalae</taxon>
        <taxon>asterids</taxon>
        <taxon>Ericales</taxon>
        <taxon>Ericaceae</taxon>
        <taxon>Vaccinioideae</taxon>
        <taxon>Vaccinieae</taxon>
        <taxon>Vaccinium</taxon>
    </lineage>
</organism>
<protein>
    <submittedName>
        <fullName evidence="1">Uncharacterized protein</fullName>
    </submittedName>
</protein>
<comment type="caution">
    <text evidence="1">The sequence shown here is derived from an EMBL/GenBank/DDBJ whole genome shotgun (WGS) entry which is preliminary data.</text>
</comment>
<evidence type="ECO:0000313" key="2">
    <source>
        <dbReference type="Proteomes" id="UP000828048"/>
    </source>
</evidence>
<reference evidence="1 2" key="1">
    <citation type="journal article" date="2021" name="Hortic Res">
        <title>High-quality reference genome and annotation aids understanding of berry development for evergreen blueberry (Vaccinium darrowii).</title>
        <authorList>
            <person name="Yu J."/>
            <person name="Hulse-Kemp A.M."/>
            <person name="Babiker E."/>
            <person name="Staton M."/>
        </authorList>
    </citation>
    <scope>NUCLEOTIDE SEQUENCE [LARGE SCALE GENOMIC DNA]</scope>
    <source>
        <strain evidence="2">cv. NJ 8807/NJ 8810</strain>
        <tissue evidence="1">Young leaf</tissue>
    </source>
</reference>
<dbReference type="EMBL" id="CM037162">
    <property type="protein sequence ID" value="KAH7862735.1"/>
    <property type="molecule type" value="Genomic_DNA"/>
</dbReference>
<accession>A0ACB7ZAF9</accession>
<dbReference type="Proteomes" id="UP000828048">
    <property type="component" value="Chromosome 12"/>
</dbReference>
<gene>
    <name evidence="1" type="ORF">Vadar_008713</name>
</gene>